<sequence>MACGLFPSSGG</sequence>
<reference evidence="1" key="2">
    <citation type="journal article" date="2015" name="Data Brief">
        <title>Shoot transcriptome of the giant reed, Arundo donax.</title>
        <authorList>
            <person name="Barrero R.A."/>
            <person name="Guerrero F.D."/>
            <person name="Moolhuijzen P."/>
            <person name="Goolsby J.A."/>
            <person name="Tidwell J."/>
            <person name="Bellgard S.E."/>
            <person name="Bellgard M.I."/>
        </authorList>
    </citation>
    <scope>NUCLEOTIDE SEQUENCE</scope>
    <source>
        <tissue evidence="1">Shoot tissue taken approximately 20 cm above the soil surface</tissue>
    </source>
</reference>
<protein>
    <submittedName>
        <fullName evidence="1">Uncharacterized protein</fullName>
    </submittedName>
</protein>
<proteinExistence type="predicted"/>
<organism evidence="1">
    <name type="scientific">Arundo donax</name>
    <name type="common">Giant reed</name>
    <name type="synonym">Donax arundinaceus</name>
    <dbReference type="NCBI Taxonomy" id="35708"/>
    <lineage>
        <taxon>Eukaryota</taxon>
        <taxon>Viridiplantae</taxon>
        <taxon>Streptophyta</taxon>
        <taxon>Embryophyta</taxon>
        <taxon>Tracheophyta</taxon>
        <taxon>Spermatophyta</taxon>
        <taxon>Magnoliopsida</taxon>
        <taxon>Liliopsida</taxon>
        <taxon>Poales</taxon>
        <taxon>Poaceae</taxon>
        <taxon>PACMAD clade</taxon>
        <taxon>Arundinoideae</taxon>
        <taxon>Arundineae</taxon>
        <taxon>Arundo</taxon>
    </lineage>
</organism>
<dbReference type="EMBL" id="GBRH01229648">
    <property type="protein sequence ID" value="JAD68247.1"/>
    <property type="molecule type" value="Transcribed_RNA"/>
</dbReference>
<accession>A0A0A9C9Q3</accession>
<reference evidence="1" key="1">
    <citation type="submission" date="2014-09" db="EMBL/GenBank/DDBJ databases">
        <authorList>
            <person name="Magalhaes I.L.F."/>
            <person name="Oliveira U."/>
            <person name="Santos F.R."/>
            <person name="Vidigal T.H.D.A."/>
            <person name="Brescovit A.D."/>
            <person name="Santos A.J."/>
        </authorList>
    </citation>
    <scope>NUCLEOTIDE SEQUENCE</scope>
    <source>
        <tissue evidence="1">Shoot tissue taken approximately 20 cm above the soil surface</tissue>
    </source>
</reference>
<name>A0A0A9C9Q3_ARUDO</name>
<evidence type="ECO:0000313" key="1">
    <source>
        <dbReference type="EMBL" id="JAD68247.1"/>
    </source>
</evidence>